<dbReference type="GO" id="GO:0043937">
    <property type="term" value="P:regulation of sporulation"/>
    <property type="evidence" value="ECO:0007669"/>
    <property type="project" value="InterPro"/>
</dbReference>
<evidence type="ECO:0000313" key="2">
    <source>
        <dbReference type="Proteomes" id="UP000223834"/>
    </source>
</evidence>
<dbReference type="InterPro" id="IPR037208">
    <property type="entry name" value="Spo0E-like_sf"/>
</dbReference>
<reference evidence="1 2" key="1">
    <citation type="submission" date="2017-09" db="EMBL/GenBank/DDBJ databases">
        <title>Large-scale bioinformatics analysis of Bacillus genomes uncovers conserved roles of natural products in bacterial physiology.</title>
        <authorList>
            <consortium name="Agbiome Team Llc"/>
            <person name="Bleich R.M."/>
            <person name="Grubbs K.J."/>
            <person name="Santa Maria K.C."/>
            <person name="Allen S.E."/>
            <person name="Farag S."/>
            <person name="Shank E.A."/>
            <person name="Bowers A."/>
        </authorList>
    </citation>
    <scope>NUCLEOTIDE SEQUENCE [LARGE SCALE GENOMIC DNA]</scope>
    <source>
        <strain evidence="1 2">AFS049141</strain>
    </source>
</reference>
<dbReference type="AlphaFoldDB" id="A0A9X7CDC7"/>
<proteinExistence type="predicted"/>
<dbReference type="GO" id="GO:0046983">
    <property type="term" value="F:protein dimerization activity"/>
    <property type="evidence" value="ECO:0007669"/>
    <property type="project" value="InterPro"/>
</dbReference>
<dbReference type="PANTHER" id="PTHR41263">
    <property type="entry name" value="ASPARTYL-PHOSPHATE PHOSPHATASE YISI"/>
    <property type="match status" value="1"/>
</dbReference>
<organism evidence="1 2">
    <name type="scientific">Bacillus cereus</name>
    <dbReference type="NCBI Taxonomy" id="1396"/>
    <lineage>
        <taxon>Bacteria</taxon>
        <taxon>Bacillati</taxon>
        <taxon>Bacillota</taxon>
        <taxon>Bacilli</taxon>
        <taxon>Bacillales</taxon>
        <taxon>Bacillaceae</taxon>
        <taxon>Bacillus</taxon>
        <taxon>Bacillus cereus group</taxon>
    </lineage>
</organism>
<dbReference type="InterPro" id="IPR018540">
    <property type="entry name" value="Spo0E-like"/>
</dbReference>
<dbReference type="SUPFAM" id="SSF140500">
    <property type="entry name" value="BAS1536-like"/>
    <property type="match status" value="1"/>
</dbReference>
<dbReference type="EMBL" id="NUIQ01000067">
    <property type="protein sequence ID" value="PGO78692.1"/>
    <property type="molecule type" value="Genomic_DNA"/>
</dbReference>
<dbReference type="Proteomes" id="UP000223834">
    <property type="component" value="Unassembled WGS sequence"/>
</dbReference>
<accession>A0A9X7CDC7</accession>
<protein>
    <submittedName>
        <fullName evidence="1">Aspartyl-phosphate phosphatase Spo0E family protein</fullName>
    </submittedName>
</protein>
<dbReference type="RefSeq" id="WP_086409099.1">
    <property type="nucleotide sequence ID" value="NZ_NUIQ01000067.1"/>
</dbReference>
<name>A0A9X7CDC7_BACCE</name>
<gene>
    <name evidence="1" type="ORF">CN980_08430</name>
</gene>
<dbReference type="PANTHER" id="PTHR41263:SF1">
    <property type="entry name" value="ASPARTYL-PHOSPHATE PHOSPHATASE YISI"/>
    <property type="match status" value="1"/>
</dbReference>
<sequence length="72" mass="8575">MKGIDMHEISEKKRGLIKLAEKYGISHKKVITHSQELDVLINKWMEAQQTRRLSIEYIIYHDSNTYKNQSEK</sequence>
<dbReference type="InterPro" id="IPR053028">
    <property type="entry name" value="Spo0E-like_phosphatase"/>
</dbReference>
<dbReference type="InterPro" id="IPR036638">
    <property type="entry name" value="HLH_DNA-bd_sf"/>
</dbReference>
<dbReference type="Gene3D" id="4.10.280.10">
    <property type="entry name" value="Helix-loop-helix DNA-binding domain"/>
    <property type="match status" value="1"/>
</dbReference>
<dbReference type="Pfam" id="PF09388">
    <property type="entry name" value="SpoOE-like"/>
    <property type="match status" value="1"/>
</dbReference>
<comment type="caution">
    <text evidence="1">The sequence shown here is derived from an EMBL/GenBank/DDBJ whole genome shotgun (WGS) entry which is preliminary data.</text>
</comment>
<evidence type="ECO:0000313" key="1">
    <source>
        <dbReference type="EMBL" id="PGO78692.1"/>
    </source>
</evidence>